<dbReference type="EMBL" id="CAIIXF020000010">
    <property type="protein sequence ID" value="CAH1797133.1"/>
    <property type="molecule type" value="Genomic_DNA"/>
</dbReference>
<dbReference type="OrthoDB" id="5874482at2759"/>
<proteinExistence type="predicted"/>
<dbReference type="AlphaFoldDB" id="A0A8S4PV41"/>
<evidence type="ECO:0000313" key="4">
    <source>
        <dbReference type="Proteomes" id="UP000749559"/>
    </source>
</evidence>
<dbReference type="Gene3D" id="2.60.120.260">
    <property type="entry name" value="Galactose-binding domain-like"/>
    <property type="match status" value="1"/>
</dbReference>
<evidence type="ECO:0000313" key="3">
    <source>
        <dbReference type="EMBL" id="CAH1797133.1"/>
    </source>
</evidence>
<evidence type="ECO:0000259" key="2">
    <source>
        <dbReference type="Pfam" id="PF23416"/>
    </source>
</evidence>
<dbReference type="Pfam" id="PF23416">
    <property type="entry name" value="DUF7107"/>
    <property type="match status" value="1"/>
</dbReference>
<feature type="signal peptide" evidence="1">
    <location>
        <begin position="1"/>
        <end position="29"/>
    </location>
</feature>
<reference evidence="3" key="1">
    <citation type="submission" date="2022-03" db="EMBL/GenBank/DDBJ databases">
        <authorList>
            <person name="Martin C."/>
        </authorList>
    </citation>
    <scope>NUCLEOTIDE SEQUENCE</scope>
</reference>
<keyword evidence="1" id="KW-0732">Signal</keyword>
<accession>A0A8S4PV41</accession>
<feature type="chain" id="PRO_5035844012" description="DUF7107 domain-containing protein" evidence="1">
    <location>
        <begin position="30"/>
        <end position="463"/>
    </location>
</feature>
<evidence type="ECO:0000256" key="1">
    <source>
        <dbReference type="SAM" id="SignalP"/>
    </source>
</evidence>
<dbReference type="InterPro" id="IPR055531">
    <property type="entry name" value="DUF7107"/>
</dbReference>
<feature type="non-terminal residue" evidence="3">
    <location>
        <position position="1"/>
    </location>
</feature>
<dbReference type="Proteomes" id="UP000749559">
    <property type="component" value="Unassembled WGS sequence"/>
</dbReference>
<name>A0A8S4PV41_OWEFU</name>
<keyword evidence="4" id="KW-1185">Reference proteome</keyword>
<protein>
    <recommendedName>
        <fullName evidence="2">DUF7107 domain-containing protein</fullName>
    </recommendedName>
</protein>
<organism evidence="3 4">
    <name type="scientific">Owenia fusiformis</name>
    <name type="common">Polychaete worm</name>
    <dbReference type="NCBI Taxonomy" id="6347"/>
    <lineage>
        <taxon>Eukaryota</taxon>
        <taxon>Metazoa</taxon>
        <taxon>Spiralia</taxon>
        <taxon>Lophotrochozoa</taxon>
        <taxon>Annelida</taxon>
        <taxon>Polychaeta</taxon>
        <taxon>Sedentaria</taxon>
        <taxon>Canalipalpata</taxon>
        <taxon>Sabellida</taxon>
        <taxon>Oweniida</taxon>
        <taxon>Oweniidae</taxon>
        <taxon>Owenia</taxon>
    </lineage>
</organism>
<comment type="caution">
    <text evidence="3">The sequence shown here is derived from an EMBL/GenBank/DDBJ whole genome shotgun (WGS) entry which is preliminary data.</text>
</comment>
<gene>
    <name evidence="3" type="ORF">OFUS_LOCUS21468</name>
</gene>
<feature type="domain" description="DUF7107" evidence="2">
    <location>
        <begin position="242"/>
        <end position="287"/>
    </location>
</feature>
<sequence length="463" mass="52359">SCQYWDIMKLNRKWIVLNLLLFVIARAEAAKGTIDITADDEYNLFVNGKKVGSGDAWNQPQHYSIDNPENVKVIAVKAWDTLCIVSGLILSFRYGDFILNTNSSWKCVTGYVDPSWNQPGFNDRNWPAAVEFSTHRDNSYHTVRVGRKDGKPWWPTIDKAARVIWTRNNCRDRTIYCRYTLEVPSQPKTCNFKNKCKDKYWCNKGTCTPMVNIGEKCKKNVQCMDKSKCVDKKCQTSRPPKTCTFSNECKYRYWCDNGICVPMVIFGKNCTRNDQCLGQSKCVDGICEETCKIDNECLQYENGRKKYCTTGGLAAILKGKCVMKHEFGYRCGRSPECLGNMICKNGKCKKAEEVVQCSLTCVGPNPKKPDAIRPGSIVNVTYNCIFLRKGEFGHMDVRAKIWLNKHKLIGRVNGTSPQIFSGSYTKEAGKGEFAVALEARMSTCVNLKPTCGANRHCILFAGQ</sequence>